<comment type="subcellular location">
    <subcellularLocation>
        <location evidence="1">Cell membrane</location>
        <topology evidence="1">Single-pass type II membrane protein</topology>
    </subcellularLocation>
    <subcellularLocation>
        <location evidence="6">Membrane</location>
        <topology evidence="6">Single-pass type II membrane protein</topology>
    </subcellularLocation>
</comment>
<dbReference type="SUPFAM" id="SSF51306">
    <property type="entry name" value="LexA/Signal peptidase"/>
    <property type="match status" value="1"/>
</dbReference>
<dbReference type="GO" id="GO:0006465">
    <property type="term" value="P:signal peptide processing"/>
    <property type="evidence" value="ECO:0007669"/>
    <property type="project" value="InterPro"/>
</dbReference>
<evidence type="ECO:0000256" key="4">
    <source>
        <dbReference type="ARBA" id="ARBA00022801"/>
    </source>
</evidence>
<name>A0A150HCA5_9MICO</name>
<comment type="similarity">
    <text evidence="2 6">Belongs to the peptidase S26 family.</text>
</comment>
<protein>
    <recommendedName>
        <fullName evidence="6">Signal peptidase I</fullName>
        <ecNumber evidence="6">3.4.21.89</ecNumber>
    </recommendedName>
</protein>
<evidence type="ECO:0000313" key="9">
    <source>
        <dbReference type="Proteomes" id="UP000243589"/>
    </source>
</evidence>
<evidence type="ECO:0000313" key="8">
    <source>
        <dbReference type="EMBL" id="KXZ59701.1"/>
    </source>
</evidence>
<dbReference type="Pfam" id="PF10502">
    <property type="entry name" value="Peptidase_S26"/>
    <property type="match status" value="1"/>
</dbReference>
<dbReference type="PROSITE" id="PS00501">
    <property type="entry name" value="SPASE_I_1"/>
    <property type="match status" value="1"/>
</dbReference>
<dbReference type="Gene3D" id="2.10.109.10">
    <property type="entry name" value="Umud Fragment, subunit A"/>
    <property type="match status" value="1"/>
</dbReference>
<dbReference type="InterPro" id="IPR000223">
    <property type="entry name" value="Pept_S26A_signal_pept_1"/>
</dbReference>
<dbReference type="PATRIC" id="fig|479117.4.peg.169"/>
<dbReference type="InterPro" id="IPR036286">
    <property type="entry name" value="LexA/Signal_pep-like_sf"/>
</dbReference>
<proteinExistence type="inferred from homology"/>
<evidence type="ECO:0000256" key="1">
    <source>
        <dbReference type="ARBA" id="ARBA00004401"/>
    </source>
</evidence>
<dbReference type="EMBL" id="LQQC01000002">
    <property type="protein sequence ID" value="KXZ59701.1"/>
    <property type="molecule type" value="Genomic_DNA"/>
</dbReference>
<feature type="domain" description="Peptidase S26" evidence="7">
    <location>
        <begin position="16"/>
        <end position="191"/>
    </location>
</feature>
<dbReference type="GO" id="GO:0004252">
    <property type="term" value="F:serine-type endopeptidase activity"/>
    <property type="evidence" value="ECO:0007669"/>
    <property type="project" value="InterPro"/>
</dbReference>
<feature type="transmembrane region" description="Helical" evidence="6">
    <location>
        <begin position="12"/>
        <end position="31"/>
    </location>
</feature>
<dbReference type="Proteomes" id="UP000243589">
    <property type="component" value="Unassembled WGS sequence"/>
</dbReference>
<evidence type="ECO:0000256" key="6">
    <source>
        <dbReference type="RuleBase" id="RU362042"/>
    </source>
</evidence>
<sequence>MHTSRTRRILPVIAWLAIVGLLLAGILRGFVVQRFSIPSESMEPTLQPGQKITVWRVPALKGDIERGDVVVFDGRGSMIPGTGPGGVQNIASWFGIGPKNVFYVKRVIGIGGDEIVCCEDNQLTVNGEPLQEPYLKDQEGSASEMEFHVRVPEGRVWLMGDNRHNSTDSRNLLGQPGGGMVPLKRIIGTVRESDQQAPR</sequence>
<evidence type="ECO:0000256" key="3">
    <source>
        <dbReference type="ARBA" id="ARBA00022670"/>
    </source>
</evidence>
<dbReference type="RefSeq" id="WP_062019489.1">
    <property type="nucleotide sequence ID" value="NZ_LQQC01000002.1"/>
</dbReference>
<reference evidence="8 9" key="1">
    <citation type="submission" date="2016-01" db="EMBL/GenBank/DDBJ databases">
        <title>Use of Whole Genome Sequencing to ascertain that Brevibacterium massiliense (Roux, Raoult 2009) is a later heterotypic synonym of Brevibacterium ravenspurgense (Mages 2008).</title>
        <authorList>
            <person name="Bernier A.-M."/>
            <person name="Burdz T."/>
            <person name="Huynh C."/>
            <person name="Pachecho A.L."/>
            <person name="Wiebe D."/>
            <person name="Bonner C."/>
            <person name="Bernard K."/>
        </authorList>
    </citation>
    <scope>NUCLEOTIDE SEQUENCE [LARGE SCALE GENOMIC DNA]</scope>
    <source>
        <strain evidence="8 9">CCUG56047</strain>
    </source>
</reference>
<dbReference type="PRINTS" id="PR00727">
    <property type="entry name" value="LEADERPTASE"/>
</dbReference>
<keyword evidence="3 6" id="KW-0645">Protease</keyword>
<keyword evidence="9" id="KW-1185">Reference proteome</keyword>
<dbReference type="AlphaFoldDB" id="A0A150HCA5"/>
<comment type="catalytic activity">
    <reaction evidence="6">
        <text>Cleavage of hydrophobic, N-terminal signal or leader sequences from secreted and periplasmic proteins.</text>
        <dbReference type="EC" id="3.4.21.89"/>
    </reaction>
</comment>
<dbReference type="GO" id="GO:0009003">
    <property type="term" value="F:signal peptidase activity"/>
    <property type="evidence" value="ECO:0007669"/>
    <property type="project" value="UniProtKB-EC"/>
</dbReference>
<feature type="active site" evidence="5">
    <location>
        <position position="105"/>
    </location>
</feature>
<gene>
    <name evidence="8" type="primary">lepB_1</name>
    <name evidence="8" type="ORF">Bravens_00173</name>
</gene>
<evidence type="ECO:0000259" key="7">
    <source>
        <dbReference type="Pfam" id="PF10502"/>
    </source>
</evidence>
<dbReference type="PANTHER" id="PTHR43390">
    <property type="entry name" value="SIGNAL PEPTIDASE I"/>
    <property type="match status" value="1"/>
</dbReference>
<keyword evidence="4 6" id="KW-0378">Hydrolase</keyword>
<evidence type="ECO:0000256" key="5">
    <source>
        <dbReference type="PIRSR" id="PIRSR600223-1"/>
    </source>
</evidence>
<comment type="caution">
    <text evidence="8">The sequence shown here is derived from an EMBL/GenBank/DDBJ whole genome shotgun (WGS) entry which is preliminary data.</text>
</comment>
<keyword evidence="6" id="KW-1133">Transmembrane helix</keyword>
<evidence type="ECO:0000256" key="2">
    <source>
        <dbReference type="ARBA" id="ARBA00009370"/>
    </source>
</evidence>
<dbReference type="EC" id="3.4.21.89" evidence="6"/>
<dbReference type="CDD" id="cd06530">
    <property type="entry name" value="S26_SPase_I"/>
    <property type="match status" value="1"/>
</dbReference>
<dbReference type="InterPro" id="IPR019533">
    <property type="entry name" value="Peptidase_S26"/>
</dbReference>
<dbReference type="InterPro" id="IPR019756">
    <property type="entry name" value="Pept_S26A_signal_pept_1_Ser-AS"/>
</dbReference>
<dbReference type="NCBIfam" id="TIGR02227">
    <property type="entry name" value="sigpep_I_bact"/>
    <property type="match status" value="1"/>
</dbReference>
<dbReference type="PANTHER" id="PTHR43390:SF1">
    <property type="entry name" value="CHLOROPLAST PROCESSING PEPTIDASE"/>
    <property type="match status" value="1"/>
</dbReference>
<accession>A0A150HCA5</accession>
<organism evidence="8 9">
    <name type="scientific">Brevibacterium ravenspurgense</name>
    <dbReference type="NCBI Taxonomy" id="479117"/>
    <lineage>
        <taxon>Bacteria</taxon>
        <taxon>Bacillati</taxon>
        <taxon>Actinomycetota</taxon>
        <taxon>Actinomycetes</taxon>
        <taxon>Micrococcales</taxon>
        <taxon>Brevibacteriaceae</taxon>
        <taxon>Brevibacterium</taxon>
    </lineage>
</organism>
<dbReference type="GO" id="GO:0005886">
    <property type="term" value="C:plasma membrane"/>
    <property type="evidence" value="ECO:0007669"/>
    <property type="project" value="UniProtKB-SubCell"/>
</dbReference>
<keyword evidence="6" id="KW-0812">Transmembrane</keyword>
<keyword evidence="6" id="KW-0472">Membrane</keyword>
<feature type="active site" evidence="5">
    <location>
        <position position="41"/>
    </location>
</feature>